<name>Q98CP2_RHILO</name>
<dbReference type="Proteomes" id="UP000000552">
    <property type="component" value="Chromosome"/>
</dbReference>
<evidence type="ECO:0000313" key="2">
    <source>
        <dbReference type="Proteomes" id="UP000000552"/>
    </source>
</evidence>
<dbReference type="AlphaFoldDB" id="Q98CP2"/>
<organism evidence="1 2">
    <name type="scientific">Mesorhizobium japonicum (strain LMG 29417 / CECT 9101 / MAFF 303099)</name>
    <name type="common">Mesorhizobium loti (strain MAFF 303099)</name>
    <dbReference type="NCBI Taxonomy" id="266835"/>
    <lineage>
        <taxon>Bacteria</taxon>
        <taxon>Pseudomonadati</taxon>
        <taxon>Pseudomonadota</taxon>
        <taxon>Alphaproteobacteria</taxon>
        <taxon>Hyphomicrobiales</taxon>
        <taxon>Phyllobacteriaceae</taxon>
        <taxon>Mesorhizobium</taxon>
    </lineage>
</organism>
<protein>
    <submittedName>
        <fullName evidence="1">Msl5065 protein</fullName>
    </submittedName>
</protein>
<gene>
    <name evidence="1" type="ordered locus">msl5065</name>
</gene>
<dbReference type="EMBL" id="BA000012">
    <property type="protein sequence ID" value="BAB51579.1"/>
    <property type="molecule type" value="Genomic_DNA"/>
</dbReference>
<accession>Q98CP2</accession>
<proteinExistence type="predicted"/>
<dbReference type="HOGENOM" id="CLU_2938575_0_0_5"/>
<sequence length="60" mass="6665">MKPITINAMVAGVQAGRINADVFIFSHSFGWRQPGPAAWNRNGKAKTAIQDNVRQNRTRV</sequence>
<reference evidence="1 2" key="1">
    <citation type="journal article" date="2000" name="DNA Res.">
        <title>Complete genome structure of the nitrogen-fixing symbiotic bacterium Mesorhizobium loti.</title>
        <authorList>
            <person name="Kaneko T."/>
            <person name="Nakamura Y."/>
            <person name="Sato S."/>
            <person name="Asamizu E."/>
            <person name="Kato T."/>
            <person name="Sasamoto S."/>
            <person name="Watanabe A."/>
            <person name="Idesawa K."/>
            <person name="Ishikawa A."/>
            <person name="Kawashima K."/>
            <person name="Kimura T."/>
            <person name="Kishida Y."/>
            <person name="Kiyokawa C."/>
            <person name="Kohara M."/>
            <person name="Matsumoto M."/>
            <person name="Matsuno A."/>
            <person name="Mochizuki Y."/>
            <person name="Nakayama S."/>
            <person name="Nakazaki N."/>
            <person name="Shimpo S."/>
            <person name="Sugimoto M."/>
            <person name="Takeuchi C."/>
            <person name="Yamada M."/>
            <person name="Tabata S."/>
        </authorList>
    </citation>
    <scope>NUCLEOTIDE SEQUENCE [LARGE SCALE GENOMIC DNA]</scope>
    <source>
        <strain evidence="2">LMG 29417 / CECT 9101 / MAFF 303099</strain>
    </source>
</reference>
<dbReference type="KEGG" id="mlo:msl5065"/>
<evidence type="ECO:0000313" key="1">
    <source>
        <dbReference type="EMBL" id="BAB51579.1"/>
    </source>
</evidence>